<name>A0AAW5V9S7_9LEPT</name>
<proteinExistence type="predicted"/>
<accession>A0AAW5V9S7</accession>
<evidence type="ECO:0008006" key="3">
    <source>
        <dbReference type="Google" id="ProtNLM"/>
    </source>
</evidence>
<dbReference type="RefSeq" id="WP_265356496.1">
    <property type="nucleotide sequence ID" value="NZ_JAMQPS010000008.1"/>
</dbReference>
<dbReference type="Proteomes" id="UP001209694">
    <property type="component" value="Unassembled WGS sequence"/>
</dbReference>
<gene>
    <name evidence="1" type="ORF">ND810_18040</name>
</gene>
<protein>
    <recommendedName>
        <fullName evidence="3">Restriction endonuclease</fullName>
    </recommendedName>
</protein>
<evidence type="ECO:0000313" key="1">
    <source>
        <dbReference type="EMBL" id="MCW7517073.1"/>
    </source>
</evidence>
<reference evidence="1" key="1">
    <citation type="submission" date="2022-06" db="EMBL/GenBank/DDBJ databases">
        <title>Leptospira isolates from biofilms formed at urban environments.</title>
        <authorList>
            <person name="Ribeiro P.S."/>
            <person name="Sousa T."/>
            <person name="Carvalho N."/>
            <person name="Aburjaile F."/>
            <person name="Neves F."/>
            <person name="Oliveira D."/>
            <person name="Blanco L."/>
            <person name="Lima J."/>
            <person name="Costa F."/>
            <person name="Brenig B."/>
            <person name="Soares S."/>
            <person name="Ramos R."/>
            <person name="Goes-Neto A."/>
            <person name="Matiuzzi M."/>
            <person name="Azevedo V."/>
            <person name="Ristow P."/>
        </authorList>
    </citation>
    <scope>NUCLEOTIDE SEQUENCE</scope>
    <source>
        <strain evidence="1">VSF7</strain>
    </source>
</reference>
<evidence type="ECO:0000313" key="2">
    <source>
        <dbReference type="Proteomes" id="UP001209694"/>
    </source>
</evidence>
<comment type="caution">
    <text evidence="1">The sequence shown here is derived from an EMBL/GenBank/DDBJ whole genome shotgun (WGS) entry which is preliminary data.</text>
</comment>
<dbReference type="EMBL" id="JAMQQD010000009">
    <property type="protein sequence ID" value="MCW7517073.1"/>
    <property type="molecule type" value="Genomic_DNA"/>
</dbReference>
<dbReference type="AlphaFoldDB" id="A0AAW5V9S7"/>
<sequence>METLDLLNKLKDSIGITLENLKSKSVESLNGNIISSWNETYKYGGTNIFETTFVDALVHSLSQEEKTIGWEVNYPWNKDGKPWYKCKLDLGFGLIENSNTDDQALFEVAVEVKRLPTNSDNGEFSLDSEISIWQDIFKLYGYRFLNDSNNLKFAEKVGKKKIMLTFSSIPRANFEKFKTNMTSKYLELQSLIEWKNKYKMPDSSNENDLDFILKNLLKWKVESERKFLLEECKLQLVKGNIIKKIEFLPQDPEIPNTEEILVVSLLYL</sequence>
<organism evidence="1 2">
    <name type="scientific">Leptospira levettii</name>
    <dbReference type="NCBI Taxonomy" id="2023178"/>
    <lineage>
        <taxon>Bacteria</taxon>
        <taxon>Pseudomonadati</taxon>
        <taxon>Spirochaetota</taxon>
        <taxon>Spirochaetia</taxon>
        <taxon>Leptospirales</taxon>
        <taxon>Leptospiraceae</taxon>
        <taxon>Leptospira</taxon>
    </lineage>
</organism>